<evidence type="ECO:0000313" key="1">
    <source>
        <dbReference type="EMBL" id="KAI4375193.1"/>
    </source>
</evidence>
<keyword evidence="2" id="KW-1185">Reference proteome</keyword>
<dbReference type="EMBL" id="CM042883">
    <property type="protein sequence ID" value="KAI4375193.1"/>
    <property type="molecule type" value="Genomic_DNA"/>
</dbReference>
<evidence type="ECO:0000313" key="2">
    <source>
        <dbReference type="Proteomes" id="UP001057402"/>
    </source>
</evidence>
<reference evidence="2" key="1">
    <citation type="journal article" date="2023" name="Front. Plant Sci.">
        <title>Chromosomal-level genome assembly of Melastoma candidum provides insights into trichome evolution.</title>
        <authorList>
            <person name="Zhong Y."/>
            <person name="Wu W."/>
            <person name="Sun C."/>
            <person name="Zou P."/>
            <person name="Liu Y."/>
            <person name="Dai S."/>
            <person name="Zhou R."/>
        </authorList>
    </citation>
    <scope>NUCLEOTIDE SEQUENCE [LARGE SCALE GENOMIC DNA]</scope>
</reference>
<organism evidence="1 2">
    <name type="scientific">Melastoma candidum</name>
    <dbReference type="NCBI Taxonomy" id="119954"/>
    <lineage>
        <taxon>Eukaryota</taxon>
        <taxon>Viridiplantae</taxon>
        <taxon>Streptophyta</taxon>
        <taxon>Embryophyta</taxon>
        <taxon>Tracheophyta</taxon>
        <taxon>Spermatophyta</taxon>
        <taxon>Magnoliopsida</taxon>
        <taxon>eudicotyledons</taxon>
        <taxon>Gunneridae</taxon>
        <taxon>Pentapetalae</taxon>
        <taxon>rosids</taxon>
        <taxon>malvids</taxon>
        <taxon>Myrtales</taxon>
        <taxon>Melastomataceae</taxon>
        <taxon>Melastomatoideae</taxon>
        <taxon>Melastomateae</taxon>
        <taxon>Melastoma</taxon>
    </lineage>
</organism>
<accession>A0ACB9R8F0</accession>
<comment type="caution">
    <text evidence="1">The sequence shown here is derived from an EMBL/GenBank/DDBJ whole genome shotgun (WGS) entry which is preliminary data.</text>
</comment>
<gene>
    <name evidence="1" type="ORF">MLD38_013095</name>
</gene>
<sequence length="545" mass="60328">MERLSRRYHLVAPLAVVVISFLAFPALSSPEIASCLTEHGITNFTTFPSSDKEYSPYYALLNYSIHNLRFTGPSVPKPAAIIFPGSVKELVTSFLCCKHGGWEIRVRCGGHSYEGTSSVTADGTPFVILDLTNLNRVKVDLESETAWVEGGATLGETYYAISQASRTHGFSAGSCPTVGAGGHISGGGYGLMSRKYGLAADNVVDAMLVDTNGRLLDRQAMGEDVFWAIRGGGGGIWGIIYAWKIRLLKVPETVTCFAVSRSGTKDQVANQLNHWQHVAPTLEEDFYLSVFVVANVLQEGISATFKGLFLGPRKQAISILEKRFPELGIREEDSMEMSWIESVVFFGDLKEGSSISDLKNRLYDNHYFKAKSDFVRSPISLGGIKAALDMLEKEPKGYVILDPYGGILGNISSTSIPFPHREGNLFSIQYLVDWHEEDVQRSDQYLRWIREFYSLMAPHVSNGPRAAYINYMDLDLGVMEVNASIEDNGNDAVKTARAWGEKYFLGNYERLVRAKTIIDPENVFRNQQGIPPMSSGFGTANRELR</sequence>
<protein>
    <submittedName>
        <fullName evidence="1">Uncharacterized protein</fullName>
    </submittedName>
</protein>
<proteinExistence type="predicted"/>
<name>A0ACB9R8F0_9MYRT</name>
<dbReference type="Proteomes" id="UP001057402">
    <property type="component" value="Chromosome 4"/>
</dbReference>